<protein>
    <submittedName>
        <fullName evidence="2">Uncharacterized protein</fullName>
    </submittedName>
</protein>
<dbReference type="AlphaFoldDB" id="A0A4R0RMU1"/>
<feature type="region of interest" description="Disordered" evidence="1">
    <location>
        <begin position="1"/>
        <end position="37"/>
    </location>
</feature>
<organism evidence="2 3">
    <name type="scientific">Steccherinum ochraceum</name>
    <dbReference type="NCBI Taxonomy" id="92696"/>
    <lineage>
        <taxon>Eukaryota</taxon>
        <taxon>Fungi</taxon>
        <taxon>Dikarya</taxon>
        <taxon>Basidiomycota</taxon>
        <taxon>Agaricomycotina</taxon>
        <taxon>Agaricomycetes</taxon>
        <taxon>Polyporales</taxon>
        <taxon>Steccherinaceae</taxon>
        <taxon>Steccherinum</taxon>
    </lineage>
</organism>
<dbReference type="OrthoDB" id="3205299at2759"/>
<keyword evidence="3" id="KW-1185">Reference proteome</keyword>
<evidence type="ECO:0000313" key="2">
    <source>
        <dbReference type="EMBL" id="TCD69941.1"/>
    </source>
</evidence>
<reference evidence="2 3" key="1">
    <citation type="submission" date="2018-11" db="EMBL/GenBank/DDBJ databases">
        <title>Genome assembly of Steccherinum ochraceum LE-BIN_3174, the white-rot fungus of the Steccherinaceae family (The Residual Polyporoid clade, Polyporales, Basidiomycota).</title>
        <authorList>
            <person name="Fedorova T.V."/>
            <person name="Glazunova O.A."/>
            <person name="Landesman E.O."/>
            <person name="Moiseenko K.V."/>
            <person name="Psurtseva N.V."/>
            <person name="Savinova O.S."/>
            <person name="Shakhova N.V."/>
            <person name="Tyazhelova T.V."/>
            <person name="Vasina D.V."/>
        </authorList>
    </citation>
    <scope>NUCLEOTIDE SEQUENCE [LARGE SCALE GENOMIC DNA]</scope>
    <source>
        <strain evidence="2 3">LE-BIN_3174</strain>
    </source>
</reference>
<name>A0A4R0RMU1_9APHY</name>
<evidence type="ECO:0000313" key="3">
    <source>
        <dbReference type="Proteomes" id="UP000292702"/>
    </source>
</evidence>
<gene>
    <name evidence="2" type="ORF">EIP91_005530</name>
</gene>
<dbReference type="Proteomes" id="UP000292702">
    <property type="component" value="Unassembled WGS sequence"/>
</dbReference>
<accession>A0A4R0RMU1</accession>
<comment type="caution">
    <text evidence="2">The sequence shown here is derived from an EMBL/GenBank/DDBJ whole genome shotgun (WGS) entry which is preliminary data.</text>
</comment>
<proteinExistence type="predicted"/>
<feature type="region of interest" description="Disordered" evidence="1">
    <location>
        <begin position="54"/>
        <end position="74"/>
    </location>
</feature>
<dbReference type="EMBL" id="RWJN01000030">
    <property type="protein sequence ID" value="TCD69941.1"/>
    <property type="molecule type" value="Genomic_DNA"/>
</dbReference>
<sequence length="272" mass="28870">MALARSKSAPHVAGPPFHPASRLFQASSLDGPRPPKIRRHASALAVASFAAAAASSSSLRSGQQTPRVDRQDDPFSLAGFFPASLSSVYETPAQMEWDWLHYEVDESELVGNVPPSMASGYASPTSSEEGEEWALPATPPSGVPMFDRSEDEVCGETIRREDKLGVLSLPNPFTSISKDSEVGASIHPPPTLLLSPYNEDDSDPLDSDALYNALCALRKAHAVSETASVVSRTSGSSGTLFSSVEEEGGVVDSDLETLGTWGLGRLLDMLPL</sequence>
<evidence type="ECO:0000256" key="1">
    <source>
        <dbReference type="SAM" id="MobiDB-lite"/>
    </source>
</evidence>
<feature type="region of interest" description="Disordered" evidence="1">
    <location>
        <begin position="118"/>
        <end position="147"/>
    </location>
</feature>